<dbReference type="AlphaFoldDB" id="I3E948"/>
<gene>
    <name evidence="2" type="ORF">BMMGA3_09370</name>
</gene>
<reference evidence="2 3" key="1">
    <citation type="journal article" date="2015" name="BMC Genomics">
        <title>Transcriptome analysis of thermophilic methylotrophic Bacillus methanolicus MGA3 using RNA-sequencing provides detailed insights into its previously uncharted transcriptional landscape.</title>
        <authorList>
            <person name="Irla M."/>
            <person name="Neshat A."/>
            <person name="Brautaset T."/>
            <person name="Ruckert C."/>
            <person name="Kalinowski J."/>
            <person name="Wendisch V.F."/>
        </authorList>
    </citation>
    <scope>NUCLEOTIDE SEQUENCE [LARGE SCALE GENOMIC DNA]</scope>
    <source>
        <strain evidence="3">MGA3 / ATCC 53907</strain>
    </source>
</reference>
<dbReference type="HOGENOM" id="CLU_2407192_0_0_9"/>
<proteinExistence type="predicted"/>
<organism evidence="2 3">
    <name type="scientific">Bacillus methanolicus (strain MGA3 / ATCC 53907)</name>
    <dbReference type="NCBI Taxonomy" id="796606"/>
    <lineage>
        <taxon>Bacteria</taxon>
        <taxon>Bacillati</taxon>
        <taxon>Bacillota</taxon>
        <taxon>Bacilli</taxon>
        <taxon>Bacillales</taxon>
        <taxon>Bacillaceae</taxon>
        <taxon>Bacillus</taxon>
    </lineage>
</organism>
<name>I3E948_BACMM</name>
<dbReference type="OrthoDB" id="9957670at2"/>
<dbReference type="Proteomes" id="UP000027602">
    <property type="component" value="Chromosome"/>
</dbReference>
<accession>I3E948</accession>
<keyword evidence="1" id="KW-0472">Membrane</keyword>
<feature type="transmembrane region" description="Helical" evidence="1">
    <location>
        <begin position="6"/>
        <end position="23"/>
    </location>
</feature>
<protein>
    <submittedName>
        <fullName evidence="2">Putative membrane protein</fullName>
    </submittedName>
</protein>
<dbReference type="RefSeq" id="WP_004434599.1">
    <property type="nucleotide sequence ID" value="NZ_ADWW01000002.1"/>
</dbReference>
<keyword evidence="1" id="KW-0812">Transmembrane</keyword>
<dbReference type="EMBL" id="CP007739">
    <property type="protein sequence ID" value="AIE60274.1"/>
    <property type="molecule type" value="Genomic_DNA"/>
</dbReference>
<dbReference type="eggNOG" id="ENOG502ZMT3">
    <property type="taxonomic scope" value="Bacteria"/>
</dbReference>
<evidence type="ECO:0000313" key="2">
    <source>
        <dbReference type="EMBL" id="AIE60274.1"/>
    </source>
</evidence>
<feature type="transmembrane region" description="Helical" evidence="1">
    <location>
        <begin position="65"/>
        <end position="90"/>
    </location>
</feature>
<evidence type="ECO:0000313" key="3">
    <source>
        <dbReference type="Proteomes" id="UP000027602"/>
    </source>
</evidence>
<keyword evidence="3" id="KW-1185">Reference proteome</keyword>
<keyword evidence="1" id="KW-1133">Transmembrane helix</keyword>
<evidence type="ECO:0000256" key="1">
    <source>
        <dbReference type="SAM" id="Phobius"/>
    </source>
</evidence>
<dbReference type="KEGG" id="bmet:BMMGA3_09370"/>
<sequence length="92" mass="10898">MDALVVGFLFLIPGIIFFLFVLFKYTELEHQKELEKWRWFREDNWKWIWDPELALFTKIAEKSFFIAKVILLLTALIPVSIGALALWAYFAG</sequence>